<dbReference type="SMART" id="SM00256">
    <property type="entry name" value="FBOX"/>
    <property type="match status" value="1"/>
</dbReference>
<dbReference type="PROSITE" id="PS50181">
    <property type="entry name" value="FBOX"/>
    <property type="match status" value="1"/>
</dbReference>
<dbReference type="SUPFAM" id="SSF81383">
    <property type="entry name" value="F-box domain"/>
    <property type="match status" value="1"/>
</dbReference>
<dbReference type="Pfam" id="PF00646">
    <property type="entry name" value="F-box"/>
    <property type="match status" value="1"/>
</dbReference>
<gene>
    <name evidence="2" type="ORF">PAHAL_2G412900</name>
</gene>
<dbReference type="CDD" id="cd22157">
    <property type="entry name" value="F-box_AtFBW1-like"/>
    <property type="match status" value="1"/>
</dbReference>
<dbReference type="InterPro" id="IPR055290">
    <property type="entry name" value="At3g26010-like"/>
</dbReference>
<dbReference type="PANTHER" id="PTHR35546">
    <property type="entry name" value="F-BOX PROTEIN INTERACTION DOMAIN PROTEIN-RELATED"/>
    <property type="match status" value="1"/>
</dbReference>
<dbReference type="Gene3D" id="1.20.1280.50">
    <property type="match status" value="1"/>
</dbReference>
<proteinExistence type="predicted"/>
<organism evidence="2">
    <name type="scientific">Panicum hallii</name>
    <dbReference type="NCBI Taxonomy" id="206008"/>
    <lineage>
        <taxon>Eukaryota</taxon>
        <taxon>Viridiplantae</taxon>
        <taxon>Streptophyta</taxon>
        <taxon>Embryophyta</taxon>
        <taxon>Tracheophyta</taxon>
        <taxon>Spermatophyta</taxon>
        <taxon>Magnoliopsida</taxon>
        <taxon>Liliopsida</taxon>
        <taxon>Poales</taxon>
        <taxon>Poaceae</taxon>
        <taxon>PACMAD clade</taxon>
        <taxon>Panicoideae</taxon>
        <taxon>Panicodae</taxon>
        <taxon>Paniceae</taxon>
        <taxon>Panicinae</taxon>
        <taxon>Panicum</taxon>
        <taxon>Panicum sect. Panicum</taxon>
    </lineage>
</organism>
<dbReference type="Proteomes" id="UP000243499">
    <property type="component" value="Chromosome 2"/>
</dbReference>
<accession>A0A2S3H3H5</accession>
<sequence>MGFRPHPPRGWRRAEGCRSPAAYLPDDLVVEILSRLPARSLCRFKCVSRSWRALISDRFSFAQTLSGFFFSSRRDIAAGPPCGFAGLPPPLPRVDTALSFLPPSGGAIELLDSCCNGLLLLLCSREPGSPLPPFYVVCNPVTPEWVALPQPSHAPGTSQVLDVKRITGAAIGFDPTFSPHFYVFQLHHVAIQCQEHVEVVEIYSSGSNKWVLKESGWKRQWVCFCGRDSTFFNGSLHFAIPFDKVASVDTRGQSWRVTVVRPGEDDSYDHVFGQIVGHSQGRLLYMDADCWKNVFSIFVLEDYSRDEWTFRQSISMMDLFGPPS</sequence>
<dbReference type="InterPro" id="IPR056592">
    <property type="entry name" value="Beta-prop_At3g26010-like"/>
</dbReference>
<dbReference type="Pfam" id="PF24750">
    <property type="entry name" value="b-prop_At3g26010-like"/>
    <property type="match status" value="1"/>
</dbReference>
<evidence type="ECO:0000313" key="2">
    <source>
        <dbReference type="EMBL" id="PAN14485.1"/>
    </source>
</evidence>
<dbReference type="Gramene" id="PAN14485">
    <property type="protein sequence ID" value="PAN14485"/>
    <property type="gene ID" value="PAHAL_2G412900"/>
</dbReference>
<dbReference type="InterPro" id="IPR036047">
    <property type="entry name" value="F-box-like_dom_sf"/>
</dbReference>
<dbReference type="InterPro" id="IPR001810">
    <property type="entry name" value="F-box_dom"/>
</dbReference>
<dbReference type="AlphaFoldDB" id="A0A2S3H3H5"/>
<dbReference type="PANTHER" id="PTHR35546:SF80">
    <property type="entry name" value="F-BOX DOMAIN CONTAINING PROTEIN EXPRESSED"/>
    <property type="match status" value="1"/>
</dbReference>
<feature type="domain" description="F-box" evidence="1">
    <location>
        <begin position="18"/>
        <end position="64"/>
    </location>
</feature>
<reference evidence="2" key="1">
    <citation type="submission" date="2018-04" db="EMBL/GenBank/DDBJ databases">
        <title>WGS assembly of Panicum hallii.</title>
        <authorList>
            <person name="Lovell J."/>
            <person name="Jenkins J."/>
            <person name="Lowry D."/>
            <person name="Mamidi S."/>
            <person name="Sreedasyam A."/>
            <person name="Weng X."/>
            <person name="Barry K."/>
            <person name="Bonette J."/>
            <person name="Campitelli B."/>
            <person name="Daum C."/>
            <person name="Gordon S."/>
            <person name="Gould B."/>
            <person name="Lipzen A."/>
            <person name="Macqueen A."/>
            <person name="Palacio-Mejia J."/>
            <person name="Plott C."/>
            <person name="Shakirov E."/>
            <person name="Shu S."/>
            <person name="Yoshinaga Y."/>
            <person name="Zane M."/>
            <person name="Rokhsar D."/>
            <person name="Grimwood J."/>
            <person name="Schmutz J."/>
            <person name="Juenger T."/>
        </authorList>
    </citation>
    <scope>NUCLEOTIDE SEQUENCE [LARGE SCALE GENOMIC DNA]</scope>
    <source>
        <strain evidence="2">FIL2</strain>
    </source>
</reference>
<dbReference type="EMBL" id="CM008047">
    <property type="protein sequence ID" value="PAN14485.1"/>
    <property type="molecule type" value="Genomic_DNA"/>
</dbReference>
<name>A0A2S3H3H5_9POAL</name>
<evidence type="ECO:0000259" key="1">
    <source>
        <dbReference type="PROSITE" id="PS50181"/>
    </source>
</evidence>
<protein>
    <recommendedName>
        <fullName evidence="1">F-box domain-containing protein</fullName>
    </recommendedName>
</protein>